<proteinExistence type="predicted"/>
<organism evidence="1 2">
    <name type="scientific">Candidatus Wildermuthbacteria bacterium RIFCSPLOWO2_02_FULL_47_9c</name>
    <dbReference type="NCBI Taxonomy" id="1802466"/>
    <lineage>
        <taxon>Bacteria</taxon>
        <taxon>Candidatus Wildermuthiibacteriota</taxon>
    </lineage>
</organism>
<comment type="caution">
    <text evidence="1">The sequence shown here is derived from an EMBL/GenBank/DDBJ whole genome shotgun (WGS) entry which is preliminary data.</text>
</comment>
<evidence type="ECO:0000313" key="2">
    <source>
        <dbReference type="Proteomes" id="UP000178222"/>
    </source>
</evidence>
<dbReference type="AlphaFoldDB" id="A0A1G2RY61"/>
<dbReference type="EMBL" id="MHUL01000003">
    <property type="protein sequence ID" value="OHA77780.1"/>
    <property type="molecule type" value="Genomic_DNA"/>
</dbReference>
<sequence length="418" mass="48637">MEKVAEILGISKGNLEELERAMQKAGFEPALEKVEQQNEELIARALDDLGLGRGATAEEVVEALGKKAEESDRELYEFLGIDRGSIDFEKVADAARTIAKESEGFFLKKEYGEQILREREPEAILRYLGYKDIDELLKREDITEIFSALRFTETDEWMHKTFEVAYTKFTSNDFERRPIELKVLGPQWEEVAKKYVAKKHHNVSHLKEFGVIFLNPIAQSGKGKFVRDFALLLHYFHEIAFYSTLFQKYAKLPDFNQKFISLLRGDVPEAGEPFDSAQGKWLIIQRYLWKENPEDPRLFLPHVNPEAMHWRKAEEDIVAFGKKHEEVSLEFWDNFWSVAGFFPLRQARGKPNGNRQLVSFDLEDNAMIVAHKTEGKEARLTYHQHEALWNRLFAEYVDGYPKLEQHILEGMEKGVIRF</sequence>
<name>A0A1G2RY61_9BACT</name>
<evidence type="ECO:0000313" key="1">
    <source>
        <dbReference type="EMBL" id="OHA77780.1"/>
    </source>
</evidence>
<gene>
    <name evidence="1" type="ORF">A3J30_03205</name>
</gene>
<protein>
    <submittedName>
        <fullName evidence="1">Uncharacterized protein</fullName>
    </submittedName>
</protein>
<accession>A0A1G2RY61</accession>
<reference evidence="1 2" key="1">
    <citation type="journal article" date="2016" name="Nat. Commun.">
        <title>Thousands of microbial genomes shed light on interconnected biogeochemical processes in an aquifer system.</title>
        <authorList>
            <person name="Anantharaman K."/>
            <person name="Brown C.T."/>
            <person name="Hug L.A."/>
            <person name="Sharon I."/>
            <person name="Castelle C.J."/>
            <person name="Probst A.J."/>
            <person name="Thomas B.C."/>
            <person name="Singh A."/>
            <person name="Wilkins M.J."/>
            <person name="Karaoz U."/>
            <person name="Brodie E.L."/>
            <person name="Williams K.H."/>
            <person name="Hubbard S.S."/>
            <person name="Banfield J.F."/>
        </authorList>
    </citation>
    <scope>NUCLEOTIDE SEQUENCE [LARGE SCALE GENOMIC DNA]</scope>
</reference>
<dbReference type="Proteomes" id="UP000178222">
    <property type="component" value="Unassembled WGS sequence"/>
</dbReference>